<dbReference type="PANTHER" id="PTHR44591:SF3">
    <property type="entry name" value="RESPONSE REGULATORY DOMAIN-CONTAINING PROTEIN"/>
    <property type="match status" value="1"/>
</dbReference>
<feature type="modified residue" description="4-aspartylphosphate" evidence="4">
    <location>
        <position position="49"/>
    </location>
</feature>
<dbReference type="SUPFAM" id="SSF52172">
    <property type="entry name" value="CheY-like"/>
    <property type="match status" value="1"/>
</dbReference>
<dbReference type="Proteomes" id="UP000245252">
    <property type="component" value="Unassembled WGS sequence"/>
</dbReference>
<keyword evidence="7" id="KW-1185">Reference proteome</keyword>
<name>A0A2U2DLH0_9HYPH</name>
<dbReference type="AlphaFoldDB" id="A0A2U2DLH0"/>
<dbReference type="EMBL" id="QFBC01000012">
    <property type="protein sequence ID" value="PWE54154.1"/>
    <property type="molecule type" value="Genomic_DNA"/>
</dbReference>
<evidence type="ECO:0000313" key="7">
    <source>
        <dbReference type="Proteomes" id="UP000245252"/>
    </source>
</evidence>
<dbReference type="InterPro" id="IPR050595">
    <property type="entry name" value="Bact_response_regulator"/>
</dbReference>
<keyword evidence="2" id="KW-0805">Transcription regulation</keyword>
<dbReference type="Gene3D" id="3.40.50.2300">
    <property type="match status" value="1"/>
</dbReference>
<evidence type="ECO:0000256" key="1">
    <source>
        <dbReference type="ARBA" id="ARBA00022553"/>
    </source>
</evidence>
<keyword evidence="1 4" id="KW-0597">Phosphoprotein</keyword>
<evidence type="ECO:0000256" key="4">
    <source>
        <dbReference type="PROSITE-ProRule" id="PRU00169"/>
    </source>
</evidence>
<dbReference type="PROSITE" id="PS50110">
    <property type="entry name" value="RESPONSE_REGULATORY"/>
    <property type="match status" value="1"/>
</dbReference>
<dbReference type="Pfam" id="PF00072">
    <property type="entry name" value="Response_reg"/>
    <property type="match status" value="1"/>
</dbReference>
<comment type="caution">
    <text evidence="6">The sequence shown here is derived from an EMBL/GenBank/DDBJ whole genome shotgun (WGS) entry which is preliminary data.</text>
</comment>
<proteinExistence type="predicted"/>
<keyword evidence="3" id="KW-0804">Transcription</keyword>
<gene>
    <name evidence="6" type="ORF">DEM27_22215</name>
</gene>
<dbReference type="SMART" id="SM00448">
    <property type="entry name" value="REC"/>
    <property type="match status" value="1"/>
</dbReference>
<sequence length="114" mass="12575">MVVEDEALIRMDAVYVLEAEGHTVLEAESADAALEILHHQSDIDLIVTDVRMPGSMDGLSLARIVTERWPNVRLVVTSGFVSPSAFELPGKAKFFPKPYRLEQLVKSVNELLAA</sequence>
<evidence type="ECO:0000313" key="6">
    <source>
        <dbReference type="EMBL" id="PWE54154.1"/>
    </source>
</evidence>
<accession>A0A2U2DLH0</accession>
<protein>
    <recommendedName>
        <fullName evidence="5">Response regulatory domain-containing protein</fullName>
    </recommendedName>
</protein>
<dbReference type="GO" id="GO:0000160">
    <property type="term" value="P:phosphorelay signal transduction system"/>
    <property type="evidence" value="ECO:0007669"/>
    <property type="project" value="InterPro"/>
</dbReference>
<dbReference type="InterPro" id="IPR001789">
    <property type="entry name" value="Sig_transdc_resp-reg_receiver"/>
</dbReference>
<feature type="domain" description="Response regulatory" evidence="5">
    <location>
        <begin position="1"/>
        <end position="112"/>
    </location>
</feature>
<evidence type="ECO:0000259" key="5">
    <source>
        <dbReference type="PROSITE" id="PS50110"/>
    </source>
</evidence>
<evidence type="ECO:0000256" key="2">
    <source>
        <dbReference type="ARBA" id="ARBA00023015"/>
    </source>
</evidence>
<dbReference type="PANTHER" id="PTHR44591">
    <property type="entry name" value="STRESS RESPONSE REGULATOR PROTEIN 1"/>
    <property type="match status" value="1"/>
</dbReference>
<evidence type="ECO:0000256" key="3">
    <source>
        <dbReference type="ARBA" id="ARBA00023163"/>
    </source>
</evidence>
<reference evidence="6 7" key="1">
    <citation type="submission" date="2018-05" db="EMBL/GenBank/DDBJ databases">
        <title>The draft genome of strain NS-104.</title>
        <authorList>
            <person name="Hang P."/>
            <person name="Jiang J."/>
        </authorList>
    </citation>
    <scope>NUCLEOTIDE SEQUENCE [LARGE SCALE GENOMIC DNA]</scope>
    <source>
        <strain evidence="6 7">NS-104</strain>
    </source>
</reference>
<dbReference type="OrthoDB" id="9784719at2"/>
<organism evidence="6 7">
    <name type="scientific">Metarhizobium album</name>
    <dbReference type="NCBI Taxonomy" id="2182425"/>
    <lineage>
        <taxon>Bacteria</taxon>
        <taxon>Pseudomonadati</taxon>
        <taxon>Pseudomonadota</taxon>
        <taxon>Alphaproteobacteria</taxon>
        <taxon>Hyphomicrobiales</taxon>
        <taxon>Rhizobiaceae</taxon>
        <taxon>Metarhizobium</taxon>
    </lineage>
</organism>
<dbReference type="InterPro" id="IPR011006">
    <property type="entry name" value="CheY-like_superfamily"/>
</dbReference>